<comment type="caution">
    <text evidence="2">The sequence shown here is derived from an EMBL/GenBank/DDBJ whole genome shotgun (WGS) entry which is preliminary data.</text>
</comment>
<feature type="compositionally biased region" description="Polar residues" evidence="1">
    <location>
        <begin position="11"/>
        <end position="20"/>
    </location>
</feature>
<organism evidence="2 3">
    <name type="scientific">Salix suchowensis</name>
    <dbReference type="NCBI Taxonomy" id="1278906"/>
    <lineage>
        <taxon>Eukaryota</taxon>
        <taxon>Viridiplantae</taxon>
        <taxon>Streptophyta</taxon>
        <taxon>Embryophyta</taxon>
        <taxon>Tracheophyta</taxon>
        <taxon>Spermatophyta</taxon>
        <taxon>Magnoliopsida</taxon>
        <taxon>eudicotyledons</taxon>
        <taxon>Gunneridae</taxon>
        <taxon>Pentapetalae</taxon>
        <taxon>rosids</taxon>
        <taxon>fabids</taxon>
        <taxon>Malpighiales</taxon>
        <taxon>Salicaceae</taxon>
        <taxon>Saliceae</taxon>
        <taxon>Salix</taxon>
    </lineage>
</organism>
<accession>A0ABQ9BIA1</accession>
<dbReference type="EMBL" id="JAPFFI010000008">
    <property type="protein sequence ID" value="KAJ6384744.1"/>
    <property type="molecule type" value="Genomic_DNA"/>
</dbReference>
<name>A0ABQ9BIA1_9ROSI</name>
<keyword evidence="3" id="KW-1185">Reference proteome</keyword>
<reference evidence="2" key="1">
    <citation type="submission" date="2022-10" db="EMBL/GenBank/DDBJ databases">
        <authorList>
            <person name="Hyden B.L."/>
            <person name="Feng K."/>
            <person name="Yates T."/>
            <person name="Jawdy S."/>
            <person name="Smart L.B."/>
            <person name="Muchero W."/>
        </authorList>
    </citation>
    <scope>NUCLEOTIDE SEQUENCE</scope>
    <source>
        <tissue evidence="2">Shoot tip</tissue>
    </source>
</reference>
<evidence type="ECO:0000256" key="1">
    <source>
        <dbReference type="SAM" id="MobiDB-lite"/>
    </source>
</evidence>
<protein>
    <submittedName>
        <fullName evidence="2">Uncharacterized protein</fullName>
    </submittedName>
</protein>
<sequence length="72" mass="7935">MLSLVKKSTSKENTSGQGCSMNEPFVGLSICTLQQPYVLCGWTTRSLSARKHQISVLAPFNIQACFVNEMHS</sequence>
<proteinExistence type="predicted"/>
<dbReference type="Proteomes" id="UP001141253">
    <property type="component" value="Chromosome 9"/>
</dbReference>
<reference evidence="2" key="2">
    <citation type="journal article" date="2023" name="Int. J. Mol. Sci.">
        <title>De Novo Assembly and Annotation of 11 Diverse Shrub Willow (Salix) Genomes Reveals Novel Gene Organization in Sex-Linked Regions.</title>
        <authorList>
            <person name="Hyden B."/>
            <person name="Feng K."/>
            <person name="Yates T.B."/>
            <person name="Jawdy S."/>
            <person name="Cereghino C."/>
            <person name="Smart L.B."/>
            <person name="Muchero W."/>
        </authorList>
    </citation>
    <scope>NUCLEOTIDE SEQUENCE</scope>
    <source>
        <tissue evidence="2">Shoot tip</tissue>
    </source>
</reference>
<gene>
    <name evidence="2" type="ORF">OIU77_028037</name>
</gene>
<feature type="region of interest" description="Disordered" evidence="1">
    <location>
        <begin position="1"/>
        <end position="21"/>
    </location>
</feature>
<evidence type="ECO:0000313" key="3">
    <source>
        <dbReference type="Proteomes" id="UP001141253"/>
    </source>
</evidence>
<evidence type="ECO:0000313" key="2">
    <source>
        <dbReference type="EMBL" id="KAJ6384744.1"/>
    </source>
</evidence>